<dbReference type="RefSeq" id="WP_067661202.1">
    <property type="nucleotide sequence ID" value="NZ_FQXG01000005.1"/>
</dbReference>
<evidence type="ECO:0008006" key="4">
    <source>
        <dbReference type="Google" id="ProtNLM"/>
    </source>
</evidence>
<feature type="compositionally biased region" description="Acidic residues" evidence="1">
    <location>
        <begin position="99"/>
        <end position="126"/>
    </location>
</feature>
<gene>
    <name evidence="2" type="ORF">SAMN02745129_3127</name>
</gene>
<accession>A0A1M5X094</accession>
<evidence type="ECO:0000256" key="1">
    <source>
        <dbReference type="SAM" id="MobiDB-lite"/>
    </source>
</evidence>
<evidence type="ECO:0000313" key="2">
    <source>
        <dbReference type="EMBL" id="SHH93289.1"/>
    </source>
</evidence>
<dbReference type="AlphaFoldDB" id="A0A1M5X094"/>
<feature type="compositionally biased region" description="Basic and acidic residues" evidence="1">
    <location>
        <begin position="84"/>
        <end position="97"/>
    </location>
</feature>
<evidence type="ECO:0000313" key="3">
    <source>
        <dbReference type="Proteomes" id="UP000184268"/>
    </source>
</evidence>
<dbReference type="EMBL" id="FQXG01000005">
    <property type="protein sequence ID" value="SHH93289.1"/>
    <property type="molecule type" value="Genomic_DNA"/>
</dbReference>
<proteinExistence type="predicted"/>
<organism evidence="2 3">
    <name type="scientific">Ferrimonas marina</name>
    <dbReference type="NCBI Taxonomy" id="299255"/>
    <lineage>
        <taxon>Bacteria</taxon>
        <taxon>Pseudomonadati</taxon>
        <taxon>Pseudomonadota</taxon>
        <taxon>Gammaproteobacteria</taxon>
        <taxon>Alteromonadales</taxon>
        <taxon>Ferrimonadaceae</taxon>
        <taxon>Ferrimonas</taxon>
    </lineage>
</organism>
<keyword evidence="3" id="KW-1185">Reference proteome</keyword>
<reference evidence="2 3" key="1">
    <citation type="submission" date="2016-11" db="EMBL/GenBank/DDBJ databases">
        <authorList>
            <person name="Jaros S."/>
            <person name="Januszkiewicz K."/>
            <person name="Wedrychowicz H."/>
        </authorList>
    </citation>
    <scope>NUCLEOTIDE SEQUENCE [LARGE SCALE GENOMIC DNA]</scope>
    <source>
        <strain evidence="2 3">DSM 16917</strain>
    </source>
</reference>
<protein>
    <recommendedName>
        <fullName evidence="4">DUF3622 domain-containing protein</fullName>
    </recommendedName>
</protein>
<sequence length="126" mass="14196">MAQSKKYDYRVNEKGGVWSAAILRKVTARRTVVSKKQGKFASEAEAVAWAENELKAFLSQQAERNERKAKGRLEREALAAQQAEKAEQKAAAKRLAELAEQEDSEDEDGDDWSFEDGFDGDDDNQR</sequence>
<feature type="region of interest" description="Disordered" evidence="1">
    <location>
        <begin position="78"/>
        <end position="126"/>
    </location>
</feature>
<dbReference type="InterPro" id="IPR022069">
    <property type="entry name" value="DUF3622"/>
</dbReference>
<dbReference type="OrthoDB" id="5905915at2"/>
<name>A0A1M5X094_9GAMM</name>
<dbReference type="Pfam" id="PF12286">
    <property type="entry name" value="DUF3622"/>
    <property type="match status" value="1"/>
</dbReference>
<dbReference type="Proteomes" id="UP000184268">
    <property type="component" value="Unassembled WGS sequence"/>
</dbReference>
<dbReference type="STRING" id="299255.SAMN02745129_3127"/>